<feature type="compositionally biased region" description="Low complexity" evidence="1">
    <location>
        <begin position="21"/>
        <end position="35"/>
    </location>
</feature>
<proteinExistence type="predicted"/>
<keyword evidence="3" id="KW-1185">Reference proteome</keyword>
<evidence type="ECO:0000256" key="1">
    <source>
        <dbReference type="SAM" id="MobiDB-lite"/>
    </source>
</evidence>
<organism evidence="2 3">
    <name type="scientific">Triparma strigata</name>
    <dbReference type="NCBI Taxonomy" id="1606541"/>
    <lineage>
        <taxon>Eukaryota</taxon>
        <taxon>Sar</taxon>
        <taxon>Stramenopiles</taxon>
        <taxon>Ochrophyta</taxon>
        <taxon>Bolidophyceae</taxon>
        <taxon>Parmales</taxon>
        <taxon>Triparmaceae</taxon>
        <taxon>Triparma</taxon>
    </lineage>
</organism>
<feature type="compositionally biased region" description="Pro residues" evidence="1">
    <location>
        <begin position="36"/>
        <end position="55"/>
    </location>
</feature>
<dbReference type="AlphaFoldDB" id="A0A9W7ELA0"/>
<sequence length="251" mass="27704">MAAPTSFNPGFYPSIPPRRTAAPPSQHEASSSAPSSTPPLPKLNPPPPPPPPPVPEALHNLQATQDAFTVKFEEQRNRIMSAQMREYDNLMPSLRSLQHLMDVTTPDPDPGPSSSSPPPPTTSSPLQGRKLDLVLKSPVGPTYRSLHEKCGPLLKKLNAMVRDVESSPDDSVTVETQQELWRANWNFRTCLSQTACYAEHMQWQSCVKHCTAQKPKLNPKVYCKDFREMSKICGAKFTSEVFKASESDGAV</sequence>
<accession>A0A9W7ELA0</accession>
<feature type="compositionally biased region" description="Pro residues" evidence="1">
    <location>
        <begin position="107"/>
        <end position="122"/>
    </location>
</feature>
<gene>
    <name evidence="2" type="ORF">TrST_g5857</name>
</gene>
<evidence type="ECO:0000313" key="2">
    <source>
        <dbReference type="EMBL" id="GMH81980.1"/>
    </source>
</evidence>
<dbReference type="EMBL" id="BRXY01000263">
    <property type="protein sequence ID" value="GMH81980.1"/>
    <property type="molecule type" value="Genomic_DNA"/>
</dbReference>
<feature type="region of interest" description="Disordered" evidence="1">
    <location>
        <begin position="1"/>
        <end position="59"/>
    </location>
</feature>
<dbReference type="Proteomes" id="UP001165085">
    <property type="component" value="Unassembled WGS sequence"/>
</dbReference>
<dbReference type="OrthoDB" id="10384450at2759"/>
<feature type="region of interest" description="Disordered" evidence="1">
    <location>
        <begin position="101"/>
        <end position="128"/>
    </location>
</feature>
<protein>
    <submittedName>
        <fullName evidence="2">Uncharacterized protein</fullName>
    </submittedName>
</protein>
<reference evidence="3" key="1">
    <citation type="journal article" date="2023" name="Commun. Biol.">
        <title>Genome analysis of Parmales, the sister group of diatoms, reveals the evolutionary specialization of diatoms from phago-mixotrophs to photoautotrophs.</title>
        <authorList>
            <person name="Ban H."/>
            <person name="Sato S."/>
            <person name="Yoshikawa S."/>
            <person name="Yamada K."/>
            <person name="Nakamura Y."/>
            <person name="Ichinomiya M."/>
            <person name="Sato N."/>
            <person name="Blanc-Mathieu R."/>
            <person name="Endo H."/>
            <person name="Kuwata A."/>
            <person name="Ogata H."/>
        </authorList>
    </citation>
    <scope>NUCLEOTIDE SEQUENCE [LARGE SCALE GENOMIC DNA]</scope>
    <source>
        <strain evidence="3">NIES 3701</strain>
    </source>
</reference>
<name>A0A9W7ELA0_9STRA</name>
<evidence type="ECO:0000313" key="3">
    <source>
        <dbReference type="Proteomes" id="UP001165085"/>
    </source>
</evidence>
<comment type="caution">
    <text evidence="2">The sequence shown here is derived from an EMBL/GenBank/DDBJ whole genome shotgun (WGS) entry which is preliminary data.</text>
</comment>